<sequence length="320" mass="37532">MLKGGSYIGLFYIIEESKYFNYYNKGIFKIFPKKLIPAIRPKILDILYNTEGKEIGKVGGILLNNSSIEKIEKEELVENFIQGINKIKPQNVEDLIIEDISLFSREDIKLIEARTNLKVVDGINTLYMFLPLVLEEIQKYLKEDFRRKEILIIGEGDTLTEELVYALHKSVSFISIAGEDKEAIENISQSIFKKTGLSIFYTQNIDKILINYPIIVNLKDDVLTYLNKFRRGSIIFDFSISKKLSRSIKDKKNLVVIEDFMFFQELDMMENPWIQEWVSSKFYDYFKWSTDNKQIRFLVDSNICTMEELINRRIRQKGTL</sequence>
<protein>
    <submittedName>
        <fullName evidence="1">Uncharacterized protein</fullName>
    </submittedName>
</protein>
<name>A0A4R3KUQ1_9FIRM</name>
<dbReference type="EMBL" id="SMAE01000009">
    <property type="protein sequence ID" value="TCS88037.1"/>
    <property type="molecule type" value="Genomic_DNA"/>
</dbReference>
<organism evidence="1 2">
    <name type="scientific">Keratinibaculum paraultunense</name>
    <dbReference type="NCBI Taxonomy" id="1278232"/>
    <lineage>
        <taxon>Bacteria</taxon>
        <taxon>Bacillati</taxon>
        <taxon>Bacillota</taxon>
        <taxon>Tissierellia</taxon>
        <taxon>Tissierellales</taxon>
        <taxon>Tepidimicrobiaceae</taxon>
        <taxon>Keratinibaculum</taxon>
    </lineage>
</organism>
<accession>A0A4R3KUQ1</accession>
<dbReference type="Proteomes" id="UP000294567">
    <property type="component" value="Unassembled WGS sequence"/>
</dbReference>
<reference evidence="1 2" key="1">
    <citation type="submission" date="2019-03" db="EMBL/GenBank/DDBJ databases">
        <title>Genomic Encyclopedia of Type Strains, Phase IV (KMG-IV): sequencing the most valuable type-strain genomes for metagenomic binning, comparative biology and taxonomic classification.</title>
        <authorList>
            <person name="Goeker M."/>
        </authorList>
    </citation>
    <scope>NUCLEOTIDE SEQUENCE [LARGE SCALE GENOMIC DNA]</scope>
    <source>
        <strain evidence="1 2">DSM 26752</strain>
    </source>
</reference>
<gene>
    <name evidence="1" type="ORF">EDD65_10979</name>
</gene>
<keyword evidence="2" id="KW-1185">Reference proteome</keyword>
<proteinExistence type="predicted"/>
<dbReference type="AlphaFoldDB" id="A0A4R3KUQ1"/>
<evidence type="ECO:0000313" key="1">
    <source>
        <dbReference type="EMBL" id="TCS88037.1"/>
    </source>
</evidence>
<comment type="caution">
    <text evidence="1">The sequence shown here is derived from an EMBL/GenBank/DDBJ whole genome shotgun (WGS) entry which is preliminary data.</text>
</comment>
<evidence type="ECO:0000313" key="2">
    <source>
        <dbReference type="Proteomes" id="UP000294567"/>
    </source>
</evidence>